<dbReference type="Proteomes" id="UP001516400">
    <property type="component" value="Unassembled WGS sequence"/>
</dbReference>
<sequence>MARDIISSAWIENNIETRQFRYFAIGRSFEDLKFGSAVFLRHQKYGELLTFHVFWRLMTLLCPCQRIFRNLSKASKISEPHATYYAEKASSLVLESHLTMLLYNSLRQCALELYCNLYPHMRKSLKQKKCYPQDILCTEVKTAAPPQGLSDKAFDSKIVTVFKTSYVTFNISSKENCAHHLEERI</sequence>
<dbReference type="AlphaFoldDB" id="A0ABD2PHK2"/>
<name>A0ABD2PHK2_9CUCU</name>
<evidence type="ECO:0000313" key="1">
    <source>
        <dbReference type="EMBL" id="KAL3290313.1"/>
    </source>
</evidence>
<evidence type="ECO:0000313" key="2">
    <source>
        <dbReference type="Proteomes" id="UP001516400"/>
    </source>
</evidence>
<protein>
    <submittedName>
        <fullName evidence="1">Uncharacterized protein</fullName>
    </submittedName>
</protein>
<keyword evidence="2" id="KW-1185">Reference proteome</keyword>
<comment type="caution">
    <text evidence="1">The sequence shown here is derived from an EMBL/GenBank/DDBJ whole genome shotgun (WGS) entry which is preliminary data.</text>
</comment>
<reference evidence="1 2" key="1">
    <citation type="journal article" date="2021" name="BMC Biol.">
        <title>Horizontally acquired antibacterial genes associated with adaptive radiation of ladybird beetles.</title>
        <authorList>
            <person name="Li H.S."/>
            <person name="Tang X.F."/>
            <person name="Huang Y.H."/>
            <person name="Xu Z.Y."/>
            <person name="Chen M.L."/>
            <person name="Du X.Y."/>
            <person name="Qiu B.Y."/>
            <person name="Chen P.T."/>
            <person name="Zhang W."/>
            <person name="Slipinski A."/>
            <person name="Escalona H.E."/>
            <person name="Waterhouse R.M."/>
            <person name="Zwick A."/>
            <person name="Pang H."/>
        </authorList>
    </citation>
    <scope>NUCLEOTIDE SEQUENCE [LARGE SCALE GENOMIC DNA]</scope>
    <source>
        <strain evidence="1">SYSU2018</strain>
    </source>
</reference>
<dbReference type="EMBL" id="JABFTP020000186">
    <property type="protein sequence ID" value="KAL3290313.1"/>
    <property type="molecule type" value="Genomic_DNA"/>
</dbReference>
<organism evidence="1 2">
    <name type="scientific">Cryptolaemus montrouzieri</name>
    <dbReference type="NCBI Taxonomy" id="559131"/>
    <lineage>
        <taxon>Eukaryota</taxon>
        <taxon>Metazoa</taxon>
        <taxon>Ecdysozoa</taxon>
        <taxon>Arthropoda</taxon>
        <taxon>Hexapoda</taxon>
        <taxon>Insecta</taxon>
        <taxon>Pterygota</taxon>
        <taxon>Neoptera</taxon>
        <taxon>Endopterygota</taxon>
        <taxon>Coleoptera</taxon>
        <taxon>Polyphaga</taxon>
        <taxon>Cucujiformia</taxon>
        <taxon>Coccinelloidea</taxon>
        <taxon>Coccinellidae</taxon>
        <taxon>Scymninae</taxon>
        <taxon>Scymnini</taxon>
        <taxon>Cryptolaemus</taxon>
    </lineage>
</organism>
<accession>A0ABD2PHK2</accession>
<proteinExistence type="predicted"/>
<gene>
    <name evidence="1" type="ORF">HHI36_023657</name>
</gene>